<accession>A0AAV4SD56</accession>
<proteinExistence type="predicted"/>
<reference evidence="1 2" key="1">
    <citation type="submission" date="2021-06" db="EMBL/GenBank/DDBJ databases">
        <title>Caerostris extrusa draft genome.</title>
        <authorList>
            <person name="Kono N."/>
            <person name="Arakawa K."/>
        </authorList>
    </citation>
    <scope>NUCLEOTIDE SEQUENCE [LARGE SCALE GENOMIC DNA]</scope>
</reference>
<protein>
    <submittedName>
        <fullName evidence="1">Uncharacterized protein</fullName>
    </submittedName>
</protein>
<sequence>MYIEVALTPDHITIGNSFQQLPIITFWGQFFSSKQAPSLVNPNSVARGHTHRDQAGLTASNYGVRPRYVTTDS</sequence>
<evidence type="ECO:0000313" key="1">
    <source>
        <dbReference type="EMBL" id="GIY31126.1"/>
    </source>
</evidence>
<dbReference type="EMBL" id="BPLR01009330">
    <property type="protein sequence ID" value="GIY31126.1"/>
    <property type="molecule type" value="Genomic_DNA"/>
</dbReference>
<organism evidence="1 2">
    <name type="scientific">Caerostris extrusa</name>
    <name type="common">Bark spider</name>
    <name type="synonym">Caerostris bankana</name>
    <dbReference type="NCBI Taxonomy" id="172846"/>
    <lineage>
        <taxon>Eukaryota</taxon>
        <taxon>Metazoa</taxon>
        <taxon>Ecdysozoa</taxon>
        <taxon>Arthropoda</taxon>
        <taxon>Chelicerata</taxon>
        <taxon>Arachnida</taxon>
        <taxon>Araneae</taxon>
        <taxon>Araneomorphae</taxon>
        <taxon>Entelegynae</taxon>
        <taxon>Araneoidea</taxon>
        <taxon>Araneidae</taxon>
        <taxon>Caerostris</taxon>
    </lineage>
</organism>
<evidence type="ECO:0000313" key="2">
    <source>
        <dbReference type="Proteomes" id="UP001054945"/>
    </source>
</evidence>
<name>A0AAV4SD56_CAEEX</name>
<comment type="caution">
    <text evidence="1">The sequence shown here is derived from an EMBL/GenBank/DDBJ whole genome shotgun (WGS) entry which is preliminary data.</text>
</comment>
<dbReference type="AlphaFoldDB" id="A0AAV4SD56"/>
<keyword evidence="2" id="KW-1185">Reference proteome</keyword>
<dbReference type="Proteomes" id="UP001054945">
    <property type="component" value="Unassembled WGS sequence"/>
</dbReference>
<gene>
    <name evidence="1" type="ORF">CEXT_696951</name>
</gene>